<name>A0A1Q9EXG5_SYMMI</name>
<dbReference type="Proteomes" id="UP000186817">
    <property type="component" value="Unassembled WGS sequence"/>
</dbReference>
<reference evidence="1 2" key="1">
    <citation type="submission" date="2016-02" db="EMBL/GenBank/DDBJ databases">
        <title>Genome analysis of coral dinoflagellate symbionts highlights evolutionary adaptations to a symbiotic lifestyle.</title>
        <authorList>
            <person name="Aranda M."/>
            <person name="Li Y."/>
            <person name="Liew Y.J."/>
            <person name="Baumgarten S."/>
            <person name="Simakov O."/>
            <person name="Wilson M."/>
            <person name="Piel J."/>
            <person name="Ashoor H."/>
            <person name="Bougouffa S."/>
            <person name="Bajic V.B."/>
            <person name="Ryu T."/>
            <person name="Ravasi T."/>
            <person name="Bayer T."/>
            <person name="Micklem G."/>
            <person name="Kim H."/>
            <person name="Bhak J."/>
            <person name="Lajeunesse T.C."/>
            <person name="Voolstra C.R."/>
        </authorList>
    </citation>
    <scope>NUCLEOTIDE SEQUENCE [LARGE SCALE GENOMIC DNA]</scope>
    <source>
        <strain evidence="1 2">CCMP2467</strain>
    </source>
</reference>
<evidence type="ECO:0000313" key="2">
    <source>
        <dbReference type="Proteomes" id="UP000186817"/>
    </source>
</evidence>
<keyword evidence="2" id="KW-1185">Reference proteome</keyword>
<proteinExistence type="predicted"/>
<organism evidence="1 2">
    <name type="scientific">Symbiodinium microadriaticum</name>
    <name type="common">Dinoflagellate</name>
    <name type="synonym">Zooxanthella microadriatica</name>
    <dbReference type="NCBI Taxonomy" id="2951"/>
    <lineage>
        <taxon>Eukaryota</taxon>
        <taxon>Sar</taxon>
        <taxon>Alveolata</taxon>
        <taxon>Dinophyceae</taxon>
        <taxon>Suessiales</taxon>
        <taxon>Symbiodiniaceae</taxon>
        <taxon>Symbiodinium</taxon>
    </lineage>
</organism>
<dbReference type="AlphaFoldDB" id="A0A1Q9EXG5"/>
<protein>
    <submittedName>
        <fullName evidence="1">Uncharacterized protein</fullName>
    </submittedName>
</protein>
<dbReference type="EMBL" id="LSRX01000049">
    <property type="protein sequence ID" value="OLQ12072.1"/>
    <property type="molecule type" value="Genomic_DNA"/>
</dbReference>
<sequence length="295" mass="32429">MSEASMKALAHAIVSVKELTFGTGLKTRHAEVDWRDDVPAAEDFFRQATGKGTVLEAETFRAFVTAAAKAGDAKALCTSRKKFRAAHSEIMKTVFLLVAGLRVSKAATGKKERPPQVVEELPQAILAVIAMVVFQQYSGMLLASSIPEYCWNTTCEPRHLRWQSLRHSSSTRGCCLQAAFRSTAGIPPVNLVISGGNRCGLHLERVHLGVRALQRVSGHVWRLCGAAAKREVQRRSSRSPSAGTDKDAKDHICWTPLYFGFSSSSTQSAWPRSAAQWSVVPPSLSCEFFRRTRLQ</sequence>
<gene>
    <name evidence="1" type="ORF">AK812_SmicGene4034</name>
</gene>
<evidence type="ECO:0000313" key="1">
    <source>
        <dbReference type="EMBL" id="OLQ12072.1"/>
    </source>
</evidence>
<accession>A0A1Q9EXG5</accession>
<comment type="caution">
    <text evidence="1">The sequence shown here is derived from an EMBL/GenBank/DDBJ whole genome shotgun (WGS) entry which is preliminary data.</text>
</comment>